<dbReference type="AlphaFoldDB" id="A0A6A5UIF5"/>
<reference evidence="1" key="1">
    <citation type="journal article" date="2020" name="Stud. Mycol.">
        <title>101 Dothideomycetes genomes: a test case for predicting lifestyles and emergence of pathogens.</title>
        <authorList>
            <person name="Haridas S."/>
            <person name="Albert R."/>
            <person name="Binder M."/>
            <person name="Bloem J."/>
            <person name="Labutti K."/>
            <person name="Salamov A."/>
            <person name="Andreopoulos B."/>
            <person name="Baker S."/>
            <person name="Barry K."/>
            <person name="Bills G."/>
            <person name="Bluhm B."/>
            <person name="Cannon C."/>
            <person name="Castanera R."/>
            <person name="Culley D."/>
            <person name="Daum C."/>
            <person name="Ezra D."/>
            <person name="Gonzalez J."/>
            <person name="Henrissat B."/>
            <person name="Kuo A."/>
            <person name="Liang C."/>
            <person name="Lipzen A."/>
            <person name="Lutzoni F."/>
            <person name="Magnuson J."/>
            <person name="Mondo S."/>
            <person name="Nolan M."/>
            <person name="Ohm R."/>
            <person name="Pangilinan J."/>
            <person name="Park H.-J."/>
            <person name="Ramirez L."/>
            <person name="Alfaro M."/>
            <person name="Sun H."/>
            <person name="Tritt A."/>
            <person name="Yoshinaga Y."/>
            <person name="Zwiers L.-H."/>
            <person name="Turgeon B."/>
            <person name="Goodwin S."/>
            <person name="Spatafora J."/>
            <person name="Crous P."/>
            <person name="Grigoriev I."/>
        </authorList>
    </citation>
    <scope>NUCLEOTIDE SEQUENCE</scope>
    <source>
        <strain evidence="1">CBS 107.79</strain>
    </source>
</reference>
<keyword evidence="2" id="KW-1185">Reference proteome</keyword>
<evidence type="ECO:0000313" key="1">
    <source>
        <dbReference type="EMBL" id="KAF1964434.1"/>
    </source>
</evidence>
<sequence length="83" mass="9190">MAKLNQQKFVHKLQIWWIAVSHPPALTKVTKECFASHIHKTTNNSSLQIPTDTLPTRQGELSAFETAIILAAQSIPGPKDQDA</sequence>
<protein>
    <submittedName>
        <fullName evidence="1">Uncharacterized protein</fullName>
    </submittedName>
</protein>
<gene>
    <name evidence="1" type="ORF">BU23DRAFT_62638</name>
</gene>
<accession>A0A6A5UIF5</accession>
<dbReference type="EMBL" id="ML976788">
    <property type="protein sequence ID" value="KAF1964434.1"/>
    <property type="molecule type" value="Genomic_DNA"/>
</dbReference>
<proteinExistence type="predicted"/>
<evidence type="ECO:0000313" key="2">
    <source>
        <dbReference type="Proteomes" id="UP000800036"/>
    </source>
</evidence>
<dbReference type="OrthoDB" id="3782625at2759"/>
<dbReference type="Proteomes" id="UP000800036">
    <property type="component" value="Unassembled WGS sequence"/>
</dbReference>
<name>A0A6A5UIF5_9PLEO</name>
<organism evidence="1 2">
    <name type="scientific">Bimuria novae-zelandiae CBS 107.79</name>
    <dbReference type="NCBI Taxonomy" id="1447943"/>
    <lineage>
        <taxon>Eukaryota</taxon>
        <taxon>Fungi</taxon>
        <taxon>Dikarya</taxon>
        <taxon>Ascomycota</taxon>
        <taxon>Pezizomycotina</taxon>
        <taxon>Dothideomycetes</taxon>
        <taxon>Pleosporomycetidae</taxon>
        <taxon>Pleosporales</taxon>
        <taxon>Massarineae</taxon>
        <taxon>Didymosphaeriaceae</taxon>
        <taxon>Bimuria</taxon>
    </lineage>
</organism>